<organism evidence="1 2">
    <name type="scientific">Somion occarium</name>
    <dbReference type="NCBI Taxonomy" id="3059160"/>
    <lineage>
        <taxon>Eukaryota</taxon>
        <taxon>Fungi</taxon>
        <taxon>Dikarya</taxon>
        <taxon>Basidiomycota</taxon>
        <taxon>Agaricomycotina</taxon>
        <taxon>Agaricomycetes</taxon>
        <taxon>Polyporales</taxon>
        <taxon>Cerrenaceae</taxon>
        <taxon>Somion</taxon>
    </lineage>
</organism>
<evidence type="ECO:0000313" key="1">
    <source>
        <dbReference type="EMBL" id="CAL1702223.1"/>
    </source>
</evidence>
<gene>
    <name evidence="1" type="ORF">GFSPODELE1_LOCUS3943</name>
</gene>
<name>A0ABP1D5E9_9APHY</name>
<evidence type="ECO:0000313" key="2">
    <source>
        <dbReference type="Proteomes" id="UP001497453"/>
    </source>
</evidence>
<reference evidence="2" key="1">
    <citation type="submission" date="2024-04" db="EMBL/GenBank/DDBJ databases">
        <authorList>
            <person name="Shaw F."/>
            <person name="Minotto A."/>
        </authorList>
    </citation>
    <scope>NUCLEOTIDE SEQUENCE [LARGE SCALE GENOMIC DNA]</scope>
</reference>
<dbReference type="EMBL" id="OZ037945">
    <property type="protein sequence ID" value="CAL1702223.1"/>
    <property type="molecule type" value="Genomic_DNA"/>
</dbReference>
<proteinExistence type="predicted"/>
<protein>
    <submittedName>
        <fullName evidence="1">Uncharacterized protein</fullName>
    </submittedName>
</protein>
<accession>A0ABP1D5E9</accession>
<dbReference type="Proteomes" id="UP001497453">
    <property type="component" value="Chromosome 2"/>
</dbReference>
<sequence length="89" mass="9457">MPDWYWPMEKVEVKSGIAAAEDIPWEGLEGWAAVLVWPVLAAAPESMLVAAPAEIPGGSAGTRTKADYWQVAEAAGGPERDGAGRLYTD</sequence>
<keyword evidence="2" id="KW-1185">Reference proteome</keyword>